<feature type="transmembrane region" description="Helical" evidence="9">
    <location>
        <begin position="109"/>
        <end position="135"/>
    </location>
</feature>
<dbReference type="InterPro" id="IPR050683">
    <property type="entry name" value="Bact_Polysacc_Export_ATP-bd"/>
</dbReference>
<keyword evidence="8 9" id="KW-0472">Membrane</keyword>
<dbReference type="InterPro" id="IPR013525">
    <property type="entry name" value="ABC2_TM"/>
</dbReference>
<dbReference type="InterPro" id="IPR027417">
    <property type="entry name" value="P-loop_NTPase"/>
</dbReference>
<dbReference type="GO" id="GO:0140359">
    <property type="term" value="F:ABC-type transporter activity"/>
    <property type="evidence" value="ECO:0007669"/>
    <property type="project" value="InterPro"/>
</dbReference>
<keyword evidence="5" id="KW-0547">Nucleotide-binding</keyword>
<comment type="caution">
    <text evidence="12">The sequence shown here is derived from an EMBL/GenBank/DDBJ whole genome shotgun (WGS) entry which is preliminary data.</text>
</comment>
<dbReference type="eggNOG" id="COG1682">
    <property type="taxonomic scope" value="Bacteria"/>
</dbReference>
<keyword evidence="3 9" id="KW-0813">Transport</keyword>
<evidence type="ECO:0000256" key="7">
    <source>
        <dbReference type="ARBA" id="ARBA00022989"/>
    </source>
</evidence>
<organism evidence="12 13">
    <name type="scientific">Bifidobacterium merycicum</name>
    <dbReference type="NCBI Taxonomy" id="78345"/>
    <lineage>
        <taxon>Bacteria</taxon>
        <taxon>Bacillati</taxon>
        <taxon>Actinomycetota</taxon>
        <taxon>Actinomycetes</taxon>
        <taxon>Bifidobacteriales</taxon>
        <taxon>Bifidobacteriaceae</taxon>
        <taxon>Bifidobacterium</taxon>
    </lineage>
</organism>
<keyword evidence="4 9" id="KW-0812">Transmembrane</keyword>
<dbReference type="GO" id="GO:0005886">
    <property type="term" value="C:plasma membrane"/>
    <property type="evidence" value="ECO:0007669"/>
    <property type="project" value="UniProtKB-SubCell"/>
</dbReference>
<feature type="domain" description="ABC transmembrane type-2" evidence="11">
    <location>
        <begin position="36"/>
        <end position="262"/>
    </location>
</feature>
<keyword evidence="13" id="KW-1185">Reference proteome</keyword>
<dbReference type="GO" id="GO:0016887">
    <property type="term" value="F:ATP hydrolysis activity"/>
    <property type="evidence" value="ECO:0007669"/>
    <property type="project" value="InterPro"/>
</dbReference>
<feature type="transmembrane region" description="Helical" evidence="9">
    <location>
        <begin position="155"/>
        <end position="173"/>
    </location>
</feature>
<evidence type="ECO:0000256" key="1">
    <source>
        <dbReference type="ARBA" id="ARBA00004141"/>
    </source>
</evidence>
<dbReference type="InterPro" id="IPR017871">
    <property type="entry name" value="ABC_transporter-like_CS"/>
</dbReference>
<keyword evidence="7 9" id="KW-1133">Transmembrane helix</keyword>
<dbReference type="GO" id="GO:0005524">
    <property type="term" value="F:ATP binding"/>
    <property type="evidence" value="ECO:0007669"/>
    <property type="project" value="UniProtKB-KW"/>
</dbReference>
<sequence length="703" mass="79127">MSALMQRLKDKYRYSIVVFKELVKTDFQLRYQGSFLGVLWSVLKPLMLFAVMYTVFVRFLRFSDGTPTFAISLLCGTCLWSFFSEATTMGMQSIVNRGDLLRKVHFPSYIIVAATTMGSMISLGINLIVVIVFGFFSHAHYTWHVLLVPLNILQLYVLALAISLLMGTLYVYFRDVSHIWDVVLQAMFYAIPVIYPLSMVAHYFPLVSKIMLLNPIAQTIMDVRHNLLVPRGHPDRLDMGRQSLSFPHPLRAVAAAALARRVCIPEEQQQIRGGALVTTVNNPATDMNDDPNEIALSVSHVAKSFRLPTEQASGLKQAFLNWTKGIKGYREQQVLRDISFNVRKGDFFGIVGRNGSGKSTLLKIISGIYIPEKGDVSISGTLVPFIELGVGFNPELTGRENVYLNGALLGFSREQVDAMYDDIVEFAELTDFMDQKLKNYSSGMQVRLAFSVAIKAQGDILVLDEVLAVGDEAFQKKCDNFFKQVKDDPSKTVILVTHSMGAVKKYCNKAILIKDGEIIVSGDPGNVADQYSLENAHDLNYFKTKSESEKAYRFPNGLNPLVPMLQVTPVSPKICDGLSPFVFDVEYEYTPQDKQGYLGLILQDARRGGQVYDIDTQSHYLGVPIESGHHKVRFSIPLDYFNNSEFRIFATVRTESDDPEHPEFVAFTNDDFCCYFAVRNDRNSENGILSDRVLKFEQIEQID</sequence>
<accession>A0A087BHU7</accession>
<dbReference type="PROSITE" id="PS00211">
    <property type="entry name" value="ABC_TRANSPORTER_1"/>
    <property type="match status" value="1"/>
</dbReference>
<evidence type="ECO:0000259" key="10">
    <source>
        <dbReference type="PROSITE" id="PS50893"/>
    </source>
</evidence>
<comment type="caution">
    <text evidence="9">Lacks conserved residue(s) required for the propagation of feature annotation.</text>
</comment>
<dbReference type="PROSITE" id="PS51012">
    <property type="entry name" value="ABC_TM2"/>
    <property type="match status" value="1"/>
</dbReference>
<feature type="transmembrane region" description="Helical" evidence="9">
    <location>
        <begin position="68"/>
        <end position="88"/>
    </location>
</feature>
<dbReference type="Gene3D" id="3.40.50.300">
    <property type="entry name" value="P-loop containing nucleotide triphosphate hydrolases"/>
    <property type="match status" value="1"/>
</dbReference>
<evidence type="ECO:0000256" key="6">
    <source>
        <dbReference type="ARBA" id="ARBA00022840"/>
    </source>
</evidence>
<keyword evidence="12" id="KW-0378">Hydrolase</keyword>
<evidence type="ECO:0000256" key="8">
    <source>
        <dbReference type="ARBA" id="ARBA00023136"/>
    </source>
</evidence>
<protein>
    <recommendedName>
        <fullName evidence="9">Transport permease protein</fullName>
    </recommendedName>
</protein>
<dbReference type="PANTHER" id="PTHR46743:SF2">
    <property type="entry name" value="TEICHOIC ACIDS EXPORT ATP-BINDING PROTEIN TAGH"/>
    <property type="match status" value="1"/>
</dbReference>
<evidence type="ECO:0000256" key="2">
    <source>
        <dbReference type="ARBA" id="ARBA00005417"/>
    </source>
</evidence>
<dbReference type="Proteomes" id="UP000029060">
    <property type="component" value="Unassembled WGS sequence"/>
</dbReference>
<dbReference type="Pfam" id="PF00005">
    <property type="entry name" value="ABC_tran"/>
    <property type="match status" value="1"/>
</dbReference>
<comment type="similarity">
    <text evidence="2">Belongs to the ABC transporter superfamily.</text>
</comment>
<evidence type="ECO:0000256" key="3">
    <source>
        <dbReference type="ARBA" id="ARBA00022448"/>
    </source>
</evidence>
<dbReference type="SMART" id="SM00382">
    <property type="entry name" value="AAA"/>
    <property type="match status" value="1"/>
</dbReference>
<dbReference type="InterPro" id="IPR003593">
    <property type="entry name" value="AAA+_ATPase"/>
</dbReference>
<dbReference type="AlphaFoldDB" id="A0A087BHU7"/>
<dbReference type="STRING" id="78345.BMERY_1861"/>
<feature type="domain" description="ABC transporter" evidence="10">
    <location>
        <begin position="315"/>
        <end position="540"/>
    </location>
</feature>
<dbReference type="PROSITE" id="PS50893">
    <property type="entry name" value="ABC_TRANSPORTER_2"/>
    <property type="match status" value="1"/>
</dbReference>
<dbReference type="PANTHER" id="PTHR46743">
    <property type="entry name" value="TEICHOIC ACIDS EXPORT ATP-BINDING PROTEIN TAGH"/>
    <property type="match status" value="1"/>
</dbReference>
<dbReference type="InterPro" id="IPR047817">
    <property type="entry name" value="ABC2_TM_bact-type"/>
</dbReference>
<dbReference type="SUPFAM" id="SSF52540">
    <property type="entry name" value="P-loop containing nucleoside triphosphate hydrolases"/>
    <property type="match status" value="1"/>
</dbReference>
<comment type="similarity">
    <text evidence="9">Belongs to the ABC-2 integral membrane protein family.</text>
</comment>
<gene>
    <name evidence="12" type="ORF">BMERY_1861</name>
</gene>
<dbReference type="InterPro" id="IPR015860">
    <property type="entry name" value="ABC_transpr_TagH-like"/>
</dbReference>
<evidence type="ECO:0000256" key="5">
    <source>
        <dbReference type="ARBA" id="ARBA00022741"/>
    </source>
</evidence>
<reference evidence="12 13" key="1">
    <citation type="submission" date="2014-03" db="EMBL/GenBank/DDBJ databases">
        <title>Genomics of Bifidobacteria.</title>
        <authorList>
            <person name="Ventura M."/>
            <person name="Milani C."/>
            <person name="Lugli G.A."/>
        </authorList>
    </citation>
    <scope>NUCLEOTIDE SEQUENCE [LARGE SCALE GENOMIC DNA]</scope>
    <source>
        <strain evidence="12 13">LMG 11341</strain>
    </source>
</reference>
<dbReference type="EMBL" id="JGZC01000005">
    <property type="protein sequence ID" value="KFI70597.1"/>
    <property type="molecule type" value="Genomic_DNA"/>
</dbReference>
<dbReference type="Pfam" id="PF01061">
    <property type="entry name" value="ABC2_membrane"/>
    <property type="match status" value="1"/>
</dbReference>
<dbReference type="InterPro" id="IPR003439">
    <property type="entry name" value="ABC_transporter-like_ATP-bd"/>
</dbReference>
<name>A0A087BHU7_9BIFI</name>
<feature type="transmembrane region" description="Helical" evidence="9">
    <location>
        <begin position="182"/>
        <end position="204"/>
    </location>
</feature>
<evidence type="ECO:0000256" key="4">
    <source>
        <dbReference type="ARBA" id="ARBA00022692"/>
    </source>
</evidence>
<evidence type="ECO:0000313" key="12">
    <source>
        <dbReference type="EMBL" id="KFI70597.1"/>
    </source>
</evidence>
<comment type="subcellular location">
    <subcellularLocation>
        <location evidence="9">Cell membrane</location>
        <topology evidence="9">Multi-pass membrane protein</topology>
    </subcellularLocation>
    <subcellularLocation>
        <location evidence="1">Membrane</location>
        <topology evidence="1">Multi-pass membrane protein</topology>
    </subcellularLocation>
</comment>
<evidence type="ECO:0000259" key="11">
    <source>
        <dbReference type="PROSITE" id="PS51012"/>
    </source>
</evidence>
<dbReference type="CDD" id="cd03220">
    <property type="entry name" value="ABC_KpsT_Wzt"/>
    <property type="match status" value="1"/>
</dbReference>
<feature type="transmembrane region" description="Helical" evidence="9">
    <location>
        <begin position="34"/>
        <end position="56"/>
    </location>
</feature>
<evidence type="ECO:0000313" key="13">
    <source>
        <dbReference type="Proteomes" id="UP000029060"/>
    </source>
</evidence>
<keyword evidence="6" id="KW-0067">ATP-binding</keyword>
<proteinExistence type="inferred from homology"/>
<evidence type="ECO:0000256" key="9">
    <source>
        <dbReference type="RuleBase" id="RU361157"/>
    </source>
</evidence>
<keyword evidence="9" id="KW-1003">Cell membrane</keyword>
<dbReference type="eggNOG" id="COG1134">
    <property type="taxonomic scope" value="Bacteria"/>
</dbReference>